<dbReference type="AlphaFoldDB" id="A0A4Y7KFK7"/>
<evidence type="ECO:0000313" key="3">
    <source>
        <dbReference type="Proteomes" id="UP000316621"/>
    </source>
</evidence>
<evidence type="ECO:0000256" key="1">
    <source>
        <dbReference type="SAM" id="MobiDB-lite"/>
    </source>
</evidence>
<accession>A0A4Y7KFK7</accession>
<evidence type="ECO:0000313" key="2">
    <source>
        <dbReference type="EMBL" id="RZC70818.1"/>
    </source>
</evidence>
<gene>
    <name evidence="2" type="ORF">C5167_033982</name>
</gene>
<feature type="compositionally biased region" description="Basic residues" evidence="1">
    <location>
        <begin position="56"/>
        <end position="69"/>
    </location>
</feature>
<dbReference type="Proteomes" id="UP000316621">
    <property type="component" value="Chromosome 7"/>
</dbReference>
<feature type="region of interest" description="Disordered" evidence="1">
    <location>
        <begin position="51"/>
        <end position="78"/>
    </location>
</feature>
<dbReference type="Gramene" id="RZC70818">
    <property type="protein sequence ID" value="RZC70818"/>
    <property type="gene ID" value="C5167_033982"/>
</dbReference>
<name>A0A4Y7KFK7_PAPSO</name>
<reference evidence="2 3" key="1">
    <citation type="journal article" date="2018" name="Science">
        <title>The opium poppy genome and morphinan production.</title>
        <authorList>
            <person name="Guo L."/>
            <person name="Winzer T."/>
            <person name="Yang X."/>
            <person name="Li Y."/>
            <person name="Ning Z."/>
            <person name="He Z."/>
            <person name="Teodor R."/>
            <person name="Lu Y."/>
            <person name="Bowser T.A."/>
            <person name="Graham I.A."/>
            <person name="Ye K."/>
        </authorList>
    </citation>
    <scope>NUCLEOTIDE SEQUENCE [LARGE SCALE GENOMIC DNA]</scope>
    <source>
        <strain evidence="3">cv. HN1</strain>
        <tissue evidence="2">Leaves</tissue>
    </source>
</reference>
<sequence length="112" mass="13181">MSYAPITSDVGRYCSHYYTVATYRVIYAPTVFPFPDKEDWPELEEDEKIDLEPSLKTRKTGRPRSKRRRAWDEPKAQKKTYSCRICGSTITKLHVQVVMLVRILKQRGKELK</sequence>
<dbReference type="EMBL" id="CM010721">
    <property type="protein sequence ID" value="RZC70818.1"/>
    <property type="molecule type" value="Genomic_DNA"/>
</dbReference>
<keyword evidence="3" id="KW-1185">Reference proteome</keyword>
<proteinExistence type="predicted"/>
<protein>
    <submittedName>
        <fullName evidence="2">Uncharacterized protein</fullName>
    </submittedName>
</protein>
<organism evidence="2 3">
    <name type="scientific">Papaver somniferum</name>
    <name type="common">Opium poppy</name>
    <dbReference type="NCBI Taxonomy" id="3469"/>
    <lineage>
        <taxon>Eukaryota</taxon>
        <taxon>Viridiplantae</taxon>
        <taxon>Streptophyta</taxon>
        <taxon>Embryophyta</taxon>
        <taxon>Tracheophyta</taxon>
        <taxon>Spermatophyta</taxon>
        <taxon>Magnoliopsida</taxon>
        <taxon>Ranunculales</taxon>
        <taxon>Papaveraceae</taxon>
        <taxon>Papaveroideae</taxon>
        <taxon>Papaver</taxon>
    </lineage>
</organism>